<feature type="compositionally biased region" description="Polar residues" evidence="8">
    <location>
        <begin position="1"/>
        <end position="11"/>
    </location>
</feature>
<dbReference type="GO" id="GO:0005886">
    <property type="term" value="C:plasma membrane"/>
    <property type="evidence" value="ECO:0007669"/>
    <property type="project" value="UniProtKB-SubCell"/>
</dbReference>
<dbReference type="InterPro" id="IPR000276">
    <property type="entry name" value="GPCR_Rhodpsn"/>
</dbReference>
<dbReference type="CDD" id="cd15196">
    <property type="entry name" value="7tmA_Vasopressin_Oxytocin"/>
    <property type="match status" value="1"/>
</dbReference>
<feature type="transmembrane region" description="Helical" evidence="9">
    <location>
        <begin position="303"/>
        <end position="327"/>
    </location>
</feature>
<evidence type="ECO:0000256" key="8">
    <source>
        <dbReference type="SAM" id="MobiDB-lite"/>
    </source>
</evidence>
<evidence type="ECO:0000256" key="1">
    <source>
        <dbReference type="ARBA" id="ARBA00004651"/>
    </source>
</evidence>
<feature type="transmembrane region" description="Helical" evidence="9">
    <location>
        <begin position="162"/>
        <end position="184"/>
    </location>
</feature>
<dbReference type="PANTHER" id="PTHR24241:SF161">
    <property type="entry name" value="G-PROTEIN COUPLED RECEPTORS FAMILY 1 PROFILE DOMAIN-CONTAINING PROTEIN"/>
    <property type="match status" value="1"/>
</dbReference>
<feature type="compositionally biased region" description="Basic and acidic residues" evidence="8">
    <location>
        <begin position="418"/>
        <end position="439"/>
    </location>
</feature>
<feature type="region of interest" description="Disordered" evidence="8">
    <location>
        <begin position="243"/>
        <end position="278"/>
    </location>
</feature>
<feature type="transmembrane region" description="Helical" evidence="9">
    <location>
        <begin position="44"/>
        <end position="65"/>
    </location>
</feature>
<keyword evidence="7" id="KW-0675">Receptor</keyword>
<evidence type="ECO:0000256" key="2">
    <source>
        <dbReference type="ARBA" id="ARBA00010663"/>
    </source>
</evidence>
<keyword evidence="3" id="KW-1003">Cell membrane</keyword>
<keyword evidence="6 9" id="KW-0472">Membrane</keyword>
<dbReference type="EMBL" id="CAJVCH010470359">
    <property type="protein sequence ID" value="CAG7820133.1"/>
    <property type="molecule type" value="Genomic_DNA"/>
</dbReference>
<accession>A0A8J2KNC0</accession>
<feature type="transmembrane region" description="Helical" evidence="9">
    <location>
        <begin position="77"/>
        <end position="100"/>
    </location>
</feature>
<protein>
    <recommendedName>
        <fullName evidence="10">G-protein coupled receptors family 1 profile domain-containing protein</fullName>
    </recommendedName>
</protein>
<feature type="domain" description="G-protein coupled receptors family 1 profile" evidence="10">
    <location>
        <begin position="57"/>
        <end position="358"/>
    </location>
</feature>
<evidence type="ECO:0000259" key="10">
    <source>
        <dbReference type="PROSITE" id="PS50262"/>
    </source>
</evidence>
<feature type="compositionally biased region" description="Low complexity" evidence="8">
    <location>
        <begin position="21"/>
        <end position="33"/>
    </location>
</feature>
<keyword evidence="5 9" id="KW-1133">Transmembrane helix</keyword>
<feature type="transmembrane region" description="Helical" evidence="9">
    <location>
        <begin position="204"/>
        <end position="230"/>
    </location>
</feature>
<feature type="transmembrane region" description="Helical" evidence="9">
    <location>
        <begin position="339"/>
        <end position="361"/>
    </location>
</feature>
<organism evidence="11 12">
    <name type="scientific">Allacma fusca</name>
    <dbReference type="NCBI Taxonomy" id="39272"/>
    <lineage>
        <taxon>Eukaryota</taxon>
        <taxon>Metazoa</taxon>
        <taxon>Ecdysozoa</taxon>
        <taxon>Arthropoda</taxon>
        <taxon>Hexapoda</taxon>
        <taxon>Collembola</taxon>
        <taxon>Symphypleona</taxon>
        <taxon>Sminthuridae</taxon>
        <taxon>Allacma</taxon>
    </lineage>
</organism>
<feature type="transmembrane region" description="Helical" evidence="9">
    <location>
        <begin position="120"/>
        <end position="142"/>
    </location>
</feature>
<feature type="compositionally biased region" description="Basic and acidic residues" evidence="8">
    <location>
        <begin position="262"/>
        <end position="278"/>
    </location>
</feature>
<evidence type="ECO:0000313" key="11">
    <source>
        <dbReference type="EMBL" id="CAG7820133.1"/>
    </source>
</evidence>
<feature type="region of interest" description="Disordered" evidence="8">
    <location>
        <begin position="407"/>
        <end position="439"/>
    </location>
</feature>
<dbReference type="PROSITE" id="PS50262">
    <property type="entry name" value="G_PROTEIN_RECEP_F1_2"/>
    <property type="match status" value="1"/>
</dbReference>
<dbReference type="Pfam" id="PF00001">
    <property type="entry name" value="7tm_1"/>
    <property type="match status" value="1"/>
</dbReference>
<evidence type="ECO:0000313" key="12">
    <source>
        <dbReference type="Proteomes" id="UP000708208"/>
    </source>
</evidence>
<dbReference type="OrthoDB" id="6435638at2759"/>
<comment type="similarity">
    <text evidence="2">Belongs to the G-protein coupled receptor 1 family.</text>
</comment>
<sequence>MSLIVGNSSFDNRLPEGRPLNSSSNTTDNSTVTGRNESLANVEIAVLSIILILAVVGNGVMLLALRRQLQYRPMSRMYFFMLNLSVADLLVAFGNILPQLAWDITFRFKGPDILCRAVKFLQVFVLYLSTYVLTSMAVDRYLVVCHHSFSRNHYGGLKGPKILIITSWIISFIFASPQAFIFSLHELQDGVIDCWVTFIEPWGARAYVTWFVVSVFVLPLLVIGASYGAICIKVVSFSLPSESRDSKSKAQNKKKYSLSSSSDHRRGEHEPEHVEDAPLQKMSAERGALRRQISQAKIKTLKLTLVVVICFFVCWAPFCITQLIMVYGPSTSASGTQPVTVIFLLLASLNACTNPWIYLAFSESLFNQLRVCLGFGIGRGSDEESIGDEHEAPDPKKKQKIEHIDIARAQQPMRKGRSSIDHDSGPDDRIQPETKSDIL</sequence>
<dbReference type="GO" id="GO:0032870">
    <property type="term" value="P:cellular response to hormone stimulus"/>
    <property type="evidence" value="ECO:0007669"/>
    <property type="project" value="TreeGrafter"/>
</dbReference>
<name>A0A8J2KNC0_9HEXA</name>
<dbReference type="InterPro" id="IPR017452">
    <property type="entry name" value="GPCR_Rhodpsn_7TM"/>
</dbReference>
<proteinExistence type="inferred from homology"/>
<dbReference type="PROSITE" id="PS00237">
    <property type="entry name" value="G_PROTEIN_RECEP_F1_1"/>
    <property type="match status" value="1"/>
</dbReference>
<keyword evidence="4 9" id="KW-0812">Transmembrane</keyword>
<evidence type="ECO:0000256" key="4">
    <source>
        <dbReference type="ARBA" id="ARBA00022692"/>
    </source>
</evidence>
<dbReference type="GO" id="GO:0005000">
    <property type="term" value="F:vasopressin receptor activity"/>
    <property type="evidence" value="ECO:0007669"/>
    <property type="project" value="TreeGrafter"/>
</dbReference>
<comment type="caution">
    <text evidence="11">The sequence shown here is derived from an EMBL/GenBank/DDBJ whole genome shotgun (WGS) entry which is preliminary data.</text>
</comment>
<comment type="subcellular location">
    <subcellularLocation>
        <location evidence="1">Cell membrane</location>
        <topology evidence="1">Multi-pass membrane protein</topology>
    </subcellularLocation>
</comment>
<evidence type="ECO:0000256" key="7">
    <source>
        <dbReference type="ARBA" id="ARBA00023170"/>
    </source>
</evidence>
<reference evidence="11" key="1">
    <citation type="submission" date="2021-06" db="EMBL/GenBank/DDBJ databases">
        <authorList>
            <person name="Hodson N. C."/>
            <person name="Mongue J. A."/>
            <person name="Jaron S. K."/>
        </authorList>
    </citation>
    <scope>NUCLEOTIDE SEQUENCE</scope>
</reference>
<evidence type="ECO:0000256" key="5">
    <source>
        <dbReference type="ARBA" id="ARBA00022989"/>
    </source>
</evidence>
<keyword evidence="12" id="KW-1185">Reference proteome</keyword>
<evidence type="ECO:0000256" key="3">
    <source>
        <dbReference type="ARBA" id="ARBA00022475"/>
    </source>
</evidence>
<dbReference type="Proteomes" id="UP000708208">
    <property type="component" value="Unassembled WGS sequence"/>
</dbReference>
<evidence type="ECO:0000256" key="6">
    <source>
        <dbReference type="ARBA" id="ARBA00023136"/>
    </source>
</evidence>
<gene>
    <name evidence="11" type="ORF">AFUS01_LOCUS30539</name>
</gene>
<dbReference type="AlphaFoldDB" id="A0A8J2KNC0"/>
<evidence type="ECO:0000256" key="9">
    <source>
        <dbReference type="SAM" id="Phobius"/>
    </source>
</evidence>
<dbReference type="SUPFAM" id="SSF81321">
    <property type="entry name" value="Family A G protein-coupled receptor-like"/>
    <property type="match status" value="1"/>
</dbReference>
<dbReference type="GO" id="GO:0042277">
    <property type="term" value="F:peptide binding"/>
    <property type="evidence" value="ECO:0007669"/>
    <property type="project" value="TreeGrafter"/>
</dbReference>
<dbReference type="PANTHER" id="PTHR24241">
    <property type="entry name" value="NEUROPEPTIDE RECEPTOR-RELATED G-PROTEIN COUPLED RECEPTOR"/>
    <property type="match status" value="1"/>
</dbReference>
<feature type="region of interest" description="Disordered" evidence="8">
    <location>
        <begin position="1"/>
        <end position="33"/>
    </location>
</feature>